<accession>A0A168EKL1</accession>
<comment type="caution">
    <text evidence="1">The sequence shown here is derived from an EMBL/GenBank/DDBJ whole genome shotgun (WGS) entry which is preliminary data.</text>
</comment>
<name>A0A168EKL1_CORFA</name>
<dbReference type="RefSeq" id="XP_018708884.1">
    <property type="nucleotide sequence ID" value="XM_018844434.1"/>
</dbReference>
<dbReference type="Proteomes" id="UP000076744">
    <property type="component" value="Unassembled WGS sequence"/>
</dbReference>
<dbReference type="STRING" id="1081104.A0A168EKL1"/>
<evidence type="ECO:0000313" key="1">
    <source>
        <dbReference type="EMBL" id="OAA73926.1"/>
    </source>
</evidence>
<reference evidence="1 2" key="1">
    <citation type="journal article" date="2016" name="Genome Biol. Evol.">
        <title>Divergent and convergent evolution of fungal pathogenicity.</title>
        <authorList>
            <person name="Shang Y."/>
            <person name="Xiao G."/>
            <person name="Zheng P."/>
            <person name="Cen K."/>
            <person name="Zhan S."/>
            <person name="Wang C."/>
        </authorList>
    </citation>
    <scope>NUCLEOTIDE SEQUENCE [LARGE SCALE GENOMIC DNA]</scope>
    <source>
        <strain evidence="1 2">ARSEF 2679</strain>
    </source>
</reference>
<dbReference type="InterPro" id="IPR032710">
    <property type="entry name" value="NTF2-like_dom_sf"/>
</dbReference>
<organism evidence="1 2">
    <name type="scientific">Cordyceps fumosorosea (strain ARSEF 2679)</name>
    <name type="common">Isaria fumosorosea</name>
    <dbReference type="NCBI Taxonomy" id="1081104"/>
    <lineage>
        <taxon>Eukaryota</taxon>
        <taxon>Fungi</taxon>
        <taxon>Dikarya</taxon>
        <taxon>Ascomycota</taxon>
        <taxon>Pezizomycotina</taxon>
        <taxon>Sordariomycetes</taxon>
        <taxon>Hypocreomycetidae</taxon>
        <taxon>Hypocreales</taxon>
        <taxon>Cordycipitaceae</taxon>
        <taxon>Cordyceps</taxon>
    </lineage>
</organism>
<dbReference type="GeneID" id="30017119"/>
<dbReference type="OrthoDB" id="3468019at2759"/>
<gene>
    <name evidence="1" type="ORF">ISF_00827</name>
</gene>
<evidence type="ECO:0000313" key="2">
    <source>
        <dbReference type="Proteomes" id="UP000076744"/>
    </source>
</evidence>
<keyword evidence="2" id="KW-1185">Reference proteome</keyword>
<protein>
    <recommendedName>
        <fullName evidence="3">Fungal specific transcription factor</fullName>
    </recommendedName>
</protein>
<dbReference type="SUPFAM" id="SSF54427">
    <property type="entry name" value="NTF2-like"/>
    <property type="match status" value="1"/>
</dbReference>
<proteinExistence type="predicted"/>
<dbReference type="AlphaFoldDB" id="A0A168EKL1"/>
<dbReference type="EMBL" id="AZHB01000001">
    <property type="protein sequence ID" value="OAA73926.1"/>
    <property type="molecule type" value="Genomic_DNA"/>
</dbReference>
<sequence length="139" mass="16448">MASSVQAGYFPVYPVQDLLPDPEIRTFLTNFYRISDNPASDELWVSHFTDDAHIRELRGRMWKVVAERRHTVEKVFPARFREDEQGECECMLFGEVRIKTRDDKEMVVPWAGHATLTKVVVDGLKEEWKFAQYRVWLQR</sequence>
<evidence type="ECO:0008006" key="3">
    <source>
        <dbReference type="Google" id="ProtNLM"/>
    </source>
</evidence>